<accession>A0A5K8A5T6</accession>
<reference evidence="1 2" key="1">
    <citation type="submission" date="2019-11" db="EMBL/GenBank/DDBJ databases">
        <title>Comparative genomics of hydrocarbon-degrading Desulfosarcina strains.</title>
        <authorList>
            <person name="Watanabe M."/>
            <person name="Kojima H."/>
            <person name="Fukui M."/>
        </authorList>
    </citation>
    <scope>NUCLEOTIDE SEQUENCE [LARGE SCALE GENOMIC DNA]</scope>
    <source>
        <strain evidence="2">oXyS1</strain>
    </source>
</reference>
<keyword evidence="2" id="KW-1185">Reference proteome</keyword>
<dbReference type="AlphaFoldDB" id="A0A5K8A5T6"/>
<name>A0A5K8A5T6_9BACT</name>
<evidence type="ECO:0000313" key="1">
    <source>
        <dbReference type="EMBL" id="BBO87821.1"/>
    </source>
</evidence>
<sequence length="59" mass="6668">MRGLIQKKRSACNPPVVRLSVERAIDGYDAFVLSVSSFIHCSMTKRNLLFLKTKGEELL</sequence>
<dbReference type="EMBL" id="AP021879">
    <property type="protein sequence ID" value="BBO87821.1"/>
    <property type="molecule type" value="Genomic_DNA"/>
</dbReference>
<organism evidence="1 2">
    <name type="scientific">Desulfosarcina ovata subsp. ovata</name>
    <dbReference type="NCBI Taxonomy" id="2752305"/>
    <lineage>
        <taxon>Bacteria</taxon>
        <taxon>Pseudomonadati</taxon>
        <taxon>Thermodesulfobacteriota</taxon>
        <taxon>Desulfobacteria</taxon>
        <taxon>Desulfobacterales</taxon>
        <taxon>Desulfosarcinaceae</taxon>
        <taxon>Desulfosarcina</taxon>
    </lineage>
</organism>
<dbReference type="Proteomes" id="UP000422108">
    <property type="component" value="Chromosome"/>
</dbReference>
<evidence type="ECO:0000313" key="2">
    <source>
        <dbReference type="Proteomes" id="UP000422108"/>
    </source>
</evidence>
<gene>
    <name evidence="1" type="ORF">DSCOOX_10010</name>
</gene>
<protein>
    <submittedName>
        <fullName evidence="1">Uncharacterized protein</fullName>
    </submittedName>
</protein>
<proteinExistence type="predicted"/>